<dbReference type="EMBL" id="SBHS01000009">
    <property type="protein sequence ID" value="TWU75030.1"/>
    <property type="molecule type" value="Genomic_DNA"/>
</dbReference>
<organism evidence="2 3">
    <name type="scientific">Metarhizium rileyi (strain RCEF 4871)</name>
    <name type="common">Nomuraea rileyi</name>
    <dbReference type="NCBI Taxonomy" id="1649241"/>
    <lineage>
        <taxon>Eukaryota</taxon>
        <taxon>Fungi</taxon>
        <taxon>Dikarya</taxon>
        <taxon>Ascomycota</taxon>
        <taxon>Pezizomycotina</taxon>
        <taxon>Sordariomycetes</taxon>
        <taxon>Hypocreomycetidae</taxon>
        <taxon>Hypocreales</taxon>
        <taxon>Clavicipitaceae</taxon>
        <taxon>Metarhizium</taxon>
    </lineage>
</organism>
<dbReference type="AlphaFoldDB" id="A0A5C6GC12"/>
<dbReference type="GO" id="GO:0004177">
    <property type="term" value="F:aminopeptidase activity"/>
    <property type="evidence" value="ECO:0007669"/>
    <property type="project" value="TreeGrafter"/>
</dbReference>
<sequence length="346" mass="38225">MSRESERFCLDYHWVAQLHHGRARQEWIVHTESFRTADGNVNTGVTTILPRKDWHHCASFAGVFRFNGYGEMTGTHWINETDLLTSPIILTNSTSVGDGYRDIMEYAHHNFTDEKTGEMDLPIFAVVAGTFDGYLNDQSKLAVTPEHIVRGIDKATAGAVPEGNIGGRTAMLCHRYKGDTGSSSRTINGYDIHKNLHVDGRCKRWGCDCDDRIIIIVAIDAPLLPVQLQRVATRATVGLGKVGSYGNNSSGNILLAFSTANKIAFQEFSMQGQDGPAVDQYKPLPRAIQKSDNDSINNLFEAAANATEEAIYNSICMAETRIVFKGRTVKAIDLDKVKEIVGSRLE</sequence>
<evidence type="ECO:0000313" key="2">
    <source>
        <dbReference type="EMBL" id="TWU75030.1"/>
    </source>
</evidence>
<dbReference type="Proteomes" id="UP000317257">
    <property type="component" value="Unassembled WGS sequence"/>
</dbReference>
<dbReference type="Gene3D" id="3.60.70.12">
    <property type="entry name" value="L-amino peptidase D-ALA esterase/amidase"/>
    <property type="match status" value="2"/>
</dbReference>
<accession>A0A5C6GC12</accession>
<reference evidence="3" key="1">
    <citation type="submission" date="2018-12" db="EMBL/GenBank/DDBJ databases">
        <title>The complete genome of Metarhizium rileyi, a key fungal pathogen of Lepidoptera.</title>
        <authorList>
            <person name="Binneck E."/>
            <person name="Lastra C.C.L."/>
            <person name="Sosa-Gomez D.R."/>
        </authorList>
    </citation>
    <scope>NUCLEOTIDE SEQUENCE [LARGE SCALE GENOMIC DNA]</scope>
    <source>
        <strain evidence="3">Cep018-CH2</strain>
    </source>
</reference>
<dbReference type="PANTHER" id="PTHR36512:SF3">
    <property type="entry name" value="BLR5678 PROTEIN"/>
    <property type="match status" value="1"/>
</dbReference>
<comment type="caution">
    <text evidence="2">The sequence shown here is derived from an EMBL/GenBank/DDBJ whole genome shotgun (WGS) entry which is preliminary data.</text>
</comment>
<proteinExistence type="inferred from homology"/>
<gene>
    <name evidence="2" type="ORF">ED733_006309</name>
</gene>
<dbReference type="Pfam" id="PF03576">
    <property type="entry name" value="Peptidase_S58"/>
    <property type="match status" value="1"/>
</dbReference>
<dbReference type="InterPro" id="IPR016117">
    <property type="entry name" value="ArgJ-like_dom_sf"/>
</dbReference>
<dbReference type="PANTHER" id="PTHR36512">
    <property type="entry name" value="D-AMINOPEPTIDASE"/>
    <property type="match status" value="1"/>
</dbReference>
<comment type="similarity">
    <text evidence="1">Belongs to the peptidase S58 family.</text>
</comment>
<dbReference type="SUPFAM" id="SSF56266">
    <property type="entry name" value="DmpA/ArgJ-like"/>
    <property type="match status" value="1"/>
</dbReference>
<evidence type="ECO:0000313" key="3">
    <source>
        <dbReference type="Proteomes" id="UP000317257"/>
    </source>
</evidence>
<dbReference type="InterPro" id="IPR005321">
    <property type="entry name" value="Peptidase_S58_DmpA"/>
</dbReference>
<evidence type="ECO:0000256" key="1">
    <source>
        <dbReference type="ARBA" id="ARBA00007068"/>
    </source>
</evidence>
<evidence type="ECO:0008006" key="4">
    <source>
        <dbReference type="Google" id="ProtNLM"/>
    </source>
</evidence>
<protein>
    <recommendedName>
        <fullName evidence="4">Peptidase family T4 protein</fullName>
    </recommendedName>
</protein>
<name>A0A5C6GC12_METRR</name>